<gene>
    <name evidence="2" type="ORF">ACFQB0_05530</name>
</gene>
<protein>
    <submittedName>
        <fullName evidence="2">Oxygenase MpaB family protein</fullName>
        <ecNumber evidence="2">1.-.-.-</ecNumber>
    </submittedName>
</protein>
<name>A0ABW1VDL4_9MICO</name>
<evidence type="ECO:0000313" key="3">
    <source>
        <dbReference type="Proteomes" id="UP001596306"/>
    </source>
</evidence>
<dbReference type="Proteomes" id="UP001596306">
    <property type="component" value="Unassembled WGS sequence"/>
</dbReference>
<sequence>MTIRPVREATPLHLHDVASDAVMLAGGGCAILLQLAHPAIGHGVAAHSDFVERPLDRLHGTLDYLYALAYGDQLEQEEVVRRVNHAHAPVRGETGHGIPSYSAFDPELQLWVAATMYYAAAEVYERVFGALDEASADAMYREYAELGTRLQMPPGLWPVDRSAFVVYWNTGLAALSTDATTRSVARMLLHPRHVPFWLRSIMPVIRFVTIGLLPAPVRELYGFSWTPGRQRAFDRVTQVTAVVYPRLPRRLRQWPRNHVLRRLRRSLPRTLVGTNTEKVA</sequence>
<evidence type="ECO:0000259" key="1">
    <source>
        <dbReference type="Pfam" id="PF09995"/>
    </source>
</evidence>
<keyword evidence="3" id="KW-1185">Reference proteome</keyword>
<dbReference type="EMBL" id="JBHSTP010000001">
    <property type="protein sequence ID" value="MFC6355565.1"/>
    <property type="molecule type" value="Genomic_DNA"/>
</dbReference>
<dbReference type="RefSeq" id="WP_386728566.1">
    <property type="nucleotide sequence ID" value="NZ_JBHSTP010000001.1"/>
</dbReference>
<dbReference type="Pfam" id="PF09995">
    <property type="entry name" value="MPAB_Lcp_cat"/>
    <property type="match status" value="1"/>
</dbReference>
<organism evidence="2 3">
    <name type="scientific">Luethyella okanaganae</name>
    <dbReference type="NCBI Taxonomy" id="69372"/>
    <lineage>
        <taxon>Bacteria</taxon>
        <taxon>Bacillati</taxon>
        <taxon>Actinomycetota</taxon>
        <taxon>Actinomycetes</taxon>
        <taxon>Micrococcales</taxon>
        <taxon>Microbacteriaceae</taxon>
        <taxon>Luethyella</taxon>
    </lineage>
</organism>
<dbReference type="InterPro" id="IPR018713">
    <property type="entry name" value="MPAB/Lcp_cat_dom"/>
</dbReference>
<keyword evidence="2" id="KW-0560">Oxidoreductase</keyword>
<evidence type="ECO:0000313" key="2">
    <source>
        <dbReference type="EMBL" id="MFC6355565.1"/>
    </source>
</evidence>
<dbReference type="GO" id="GO:0016491">
    <property type="term" value="F:oxidoreductase activity"/>
    <property type="evidence" value="ECO:0007669"/>
    <property type="project" value="UniProtKB-KW"/>
</dbReference>
<feature type="domain" description="ER-bound oxygenase mpaB/mpaB'/Rubber oxygenase catalytic" evidence="1">
    <location>
        <begin position="18"/>
        <end position="240"/>
    </location>
</feature>
<dbReference type="PANTHER" id="PTHR36151:SF3">
    <property type="entry name" value="ER-BOUND OXYGENASE MPAB_MPAB'_RUBBER OXYGENASE CATALYTIC DOMAIN-CONTAINING PROTEIN"/>
    <property type="match status" value="1"/>
</dbReference>
<accession>A0ABW1VDL4</accession>
<dbReference type="PANTHER" id="PTHR36151">
    <property type="entry name" value="BLR2777 PROTEIN"/>
    <property type="match status" value="1"/>
</dbReference>
<proteinExistence type="predicted"/>
<dbReference type="EC" id="1.-.-.-" evidence="2"/>
<comment type="caution">
    <text evidence="2">The sequence shown here is derived from an EMBL/GenBank/DDBJ whole genome shotgun (WGS) entry which is preliminary data.</text>
</comment>
<reference evidence="3" key="1">
    <citation type="journal article" date="2019" name="Int. J. Syst. Evol. Microbiol.">
        <title>The Global Catalogue of Microorganisms (GCM) 10K type strain sequencing project: providing services to taxonomists for standard genome sequencing and annotation.</title>
        <authorList>
            <consortium name="The Broad Institute Genomics Platform"/>
            <consortium name="The Broad Institute Genome Sequencing Center for Infectious Disease"/>
            <person name="Wu L."/>
            <person name="Ma J."/>
        </authorList>
    </citation>
    <scope>NUCLEOTIDE SEQUENCE [LARGE SCALE GENOMIC DNA]</scope>
    <source>
        <strain evidence="3">CCUG 43304</strain>
    </source>
</reference>